<dbReference type="Proteomes" id="UP001213972">
    <property type="component" value="Chromosome"/>
</dbReference>
<name>A0AAJ5W4U7_9MICO</name>
<evidence type="ECO:0000313" key="3">
    <source>
        <dbReference type="Proteomes" id="UP001213972"/>
    </source>
</evidence>
<dbReference type="AlphaFoldDB" id="A0AAJ5W4U7"/>
<evidence type="ECO:0000256" key="1">
    <source>
        <dbReference type="SAM" id="Phobius"/>
    </source>
</evidence>
<dbReference type="Pfam" id="PF11188">
    <property type="entry name" value="DUF2975"/>
    <property type="match status" value="1"/>
</dbReference>
<feature type="transmembrane region" description="Helical" evidence="1">
    <location>
        <begin position="84"/>
        <end position="107"/>
    </location>
</feature>
<keyword evidence="1" id="KW-1133">Transmembrane helix</keyword>
<organism evidence="2 3">
    <name type="scientific">Candidatus Microbacterium phytovorans</name>
    <dbReference type="NCBI Taxonomy" id="3121374"/>
    <lineage>
        <taxon>Bacteria</taxon>
        <taxon>Bacillati</taxon>
        <taxon>Actinomycetota</taxon>
        <taxon>Actinomycetes</taxon>
        <taxon>Micrococcales</taxon>
        <taxon>Microbacteriaceae</taxon>
        <taxon>Microbacterium</taxon>
    </lineage>
</organism>
<evidence type="ECO:0000313" key="2">
    <source>
        <dbReference type="EMBL" id="WEK14612.1"/>
    </source>
</evidence>
<keyword evidence="1" id="KW-0812">Transmembrane</keyword>
<proteinExistence type="predicted"/>
<feature type="transmembrane region" description="Helical" evidence="1">
    <location>
        <begin position="51"/>
        <end position="72"/>
    </location>
</feature>
<keyword evidence="1" id="KW-0472">Membrane</keyword>
<feature type="transmembrane region" description="Helical" evidence="1">
    <location>
        <begin position="119"/>
        <end position="144"/>
    </location>
</feature>
<protein>
    <submittedName>
        <fullName evidence="2">DUF2975 domain-containing protein</fullName>
    </submittedName>
</protein>
<sequence>MNRATTLTLRTLLAITLVLLVVAQVVALPTTATTWATLYPELAWLRAPGLVIAISFIVCVQVVLVCLWRMLTLIDADDPFSARALRFITIIIAAIVAADLLLVVAVALLTAGNAANPSILLLGCFGIVVGAALALLVAVLRALLRKALELQHDLSEVV</sequence>
<dbReference type="InterPro" id="IPR021354">
    <property type="entry name" value="DUF2975"/>
</dbReference>
<accession>A0AAJ5W4U7</accession>
<dbReference type="EMBL" id="CP119321">
    <property type="protein sequence ID" value="WEK14612.1"/>
    <property type="molecule type" value="Genomic_DNA"/>
</dbReference>
<reference evidence="2" key="1">
    <citation type="submission" date="2023-03" db="EMBL/GenBank/DDBJ databases">
        <title>Andean soil-derived lignocellulolytic bacterial consortium as a source of novel taxa and putative plastic-active enzymes.</title>
        <authorList>
            <person name="Diaz-Garcia L."/>
            <person name="Chuvochina M."/>
            <person name="Feuerriegel G."/>
            <person name="Bunk B."/>
            <person name="Sproer C."/>
            <person name="Streit W.R."/>
            <person name="Rodriguez L.M."/>
            <person name="Overmann J."/>
            <person name="Jimenez D.J."/>
        </authorList>
    </citation>
    <scope>NUCLEOTIDE SEQUENCE</scope>
    <source>
        <strain evidence="2">MAG 4610</strain>
    </source>
</reference>
<gene>
    <name evidence="2" type="ORF">P0Y48_05250</name>
</gene>